<protein>
    <submittedName>
        <fullName evidence="3">4'-phosphopantetheinyl transferase superfamily protein</fullName>
    </submittedName>
</protein>
<dbReference type="GO" id="GO:0008897">
    <property type="term" value="F:holo-[acyl-carrier-protein] synthase activity"/>
    <property type="evidence" value="ECO:0007669"/>
    <property type="project" value="InterPro"/>
</dbReference>
<dbReference type="SUPFAM" id="SSF56214">
    <property type="entry name" value="4'-phosphopantetheinyl transferase"/>
    <property type="match status" value="2"/>
</dbReference>
<reference evidence="3 4" key="1">
    <citation type="submission" date="2016-10" db="EMBL/GenBank/DDBJ databases">
        <authorList>
            <person name="de Groot N.N."/>
        </authorList>
    </citation>
    <scope>NUCLEOTIDE SEQUENCE [LARGE SCALE GENOMIC DNA]</scope>
    <source>
        <strain evidence="3 4">DSM 19803</strain>
    </source>
</reference>
<feature type="domain" description="4'-phosphopantetheinyl transferase" evidence="2">
    <location>
        <begin position="104"/>
        <end position="192"/>
    </location>
</feature>
<sequence length="210" mass="24405">MSIYKRITVDEATSALIWKIEETLEDLEDGIQLTDYCRSRYDGMKSEIHKKGFMSIRHLLQVFGYSDFDLSYDEKGKPHLKDGRHISITHSYEFTAVIVSDKKVGIDIEKQRDKIKLIAPKFTPIEEYKALGTGEDLVRKLTIVWGAKESLYKLYGKKGLLFLHDIFVEDFNISDQKTTARVTHDQKVTNYTLNFMEFENFTCVYALAHE</sequence>
<dbReference type="OrthoDB" id="1190494at2"/>
<gene>
    <name evidence="3" type="ORF">SAMN04488027_101200</name>
</gene>
<organism evidence="3 4">
    <name type="scientific">Psychroflexus sediminis</name>
    <dbReference type="NCBI Taxonomy" id="470826"/>
    <lineage>
        <taxon>Bacteria</taxon>
        <taxon>Pseudomonadati</taxon>
        <taxon>Bacteroidota</taxon>
        <taxon>Flavobacteriia</taxon>
        <taxon>Flavobacteriales</taxon>
        <taxon>Flavobacteriaceae</taxon>
        <taxon>Psychroflexus</taxon>
    </lineage>
</organism>
<evidence type="ECO:0000259" key="2">
    <source>
        <dbReference type="Pfam" id="PF01648"/>
    </source>
</evidence>
<dbReference type="RefSeq" id="WP_093364442.1">
    <property type="nucleotide sequence ID" value="NZ_FNCW01000001.1"/>
</dbReference>
<dbReference type="AlphaFoldDB" id="A0A1G7U2B2"/>
<dbReference type="Proteomes" id="UP000199296">
    <property type="component" value="Unassembled WGS sequence"/>
</dbReference>
<evidence type="ECO:0000256" key="1">
    <source>
        <dbReference type="ARBA" id="ARBA00022679"/>
    </source>
</evidence>
<proteinExistence type="predicted"/>
<dbReference type="GO" id="GO:0000287">
    <property type="term" value="F:magnesium ion binding"/>
    <property type="evidence" value="ECO:0007669"/>
    <property type="project" value="InterPro"/>
</dbReference>
<dbReference type="STRING" id="470826.SAMN04488027_101200"/>
<dbReference type="Gene3D" id="3.90.470.20">
    <property type="entry name" value="4'-phosphopantetheinyl transferase domain"/>
    <property type="match status" value="1"/>
</dbReference>
<evidence type="ECO:0000313" key="3">
    <source>
        <dbReference type="EMBL" id="SDG41548.1"/>
    </source>
</evidence>
<dbReference type="Pfam" id="PF01648">
    <property type="entry name" value="ACPS"/>
    <property type="match status" value="1"/>
</dbReference>
<dbReference type="EMBL" id="FNCW01000001">
    <property type="protein sequence ID" value="SDG41548.1"/>
    <property type="molecule type" value="Genomic_DNA"/>
</dbReference>
<keyword evidence="1 3" id="KW-0808">Transferase</keyword>
<dbReference type="InterPro" id="IPR037143">
    <property type="entry name" value="4-PPantetheinyl_Trfase_dom_sf"/>
</dbReference>
<accession>A0A1G7U2B2</accession>
<name>A0A1G7U2B2_9FLAO</name>
<evidence type="ECO:0000313" key="4">
    <source>
        <dbReference type="Proteomes" id="UP000199296"/>
    </source>
</evidence>
<dbReference type="InterPro" id="IPR008278">
    <property type="entry name" value="4-PPantetheinyl_Trfase_dom"/>
</dbReference>
<keyword evidence="4" id="KW-1185">Reference proteome</keyword>